<name>A0A0V0SH76_9BILA</name>
<gene>
    <name evidence="1" type="ORF">T07_2010</name>
</gene>
<dbReference type="Proteomes" id="UP000054630">
    <property type="component" value="Unassembled WGS sequence"/>
</dbReference>
<comment type="caution">
    <text evidence="1">The sequence shown here is derived from an EMBL/GenBank/DDBJ whole genome shotgun (WGS) entry which is preliminary data.</text>
</comment>
<dbReference type="OrthoDB" id="413361at2759"/>
<evidence type="ECO:0000313" key="1">
    <source>
        <dbReference type="EMBL" id="KRX26006.1"/>
    </source>
</evidence>
<reference evidence="1 2" key="1">
    <citation type="submission" date="2015-01" db="EMBL/GenBank/DDBJ databases">
        <title>Evolution of Trichinella species and genotypes.</title>
        <authorList>
            <person name="Korhonen P.K."/>
            <person name="Edoardo P."/>
            <person name="Giuseppe L.R."/>
            <person name="Gasser R.B."/>
        </authorList>
    </citation>
    <scope>NUCLEOTIDE SEQUENCE [LARGE SCALE GENOMIC DNA]</scope>
    <source>
        <strain evidence="1">ISS37</strain>
    </source>
</reference>
<dbReference type="AlphaFoldDB" id="A0A0V0SH76"/>
<evidence type="ECO:0008006" key="3">
    <source>
        <dbReference type="Google" id="ProtNLM"/>
    </source>
</evidence>
<evidence type="ECO:0000313" key="2">
    <source>
        <dbReference type="Proteomes" id="UP000054630"/>
    </source>
</evidence>
<keyword evidence="2" id="KW-1185">Reference proteome</keyword>
<dbReference type="EMBL" id="JYDL01000009">
    <property type="protein sequence ID" value="KRX26006.1"/>
    <property type="molecule type" value="Genomic_DNA"/>
</dbReference>
<sequence length="207" mass="23195">MDTEQDGRCLVCAPTRCDEPLPRSGSFAFSIVFLACPSLFGDGPVLTGRFPFLSACAFLMVLQQSSNKQTDDDVILKDSLKTRQLPNTHVRPFYRTLPPILKSNSSYGFNFTANADGCNYRKNSSVKLSGVRSLNGISKLHMRVCIPEKSAYVHVSAVDASLQLWHERLCHQNKRHAQQVLNSELPWHQSACPRGVLNRFCFWEASS</sequence>
<proteinExistence type="predicted"/>
<protein>
    <recommendedName>
        <fullName evidence="3">GAG-pre-integrase domain-containing protein</fullName>
    </recommendedName>
</protein>
<accession>A0A0V0SH76</accession>
<organism evidence="1 2">
    <name type="scientific">Trichinella nelsoni</name>
    <dbReference type="NCBI Taxonomy" id="6336"/>
    <lineage>
        <taxon>Eukaryota</taxon>
        <taxon>Metazoa</taxon>
        <taxon>Ecdysozoa</taxon>
        <taxon>Nematoda</taxon>
        <taxon>Enoplea</taxon>
        <taxon>Dorylaimia</taxon>
        <taxon>Trichinellida</taxon>
        <taxon>Trichinellidae</taxon>
        <taxon>Trichinella</taxon>
    </lineage>
</organism>